<sequence length="222" mass="26977">MRFFICAAQVYAYKKYKVFHESIHYIRDYLEGDWQDAIGGILIKEWKDKDKILRPAAEYPDEIFIQYPDKVYDIMKFNYFEKVSLVIRVFPRVTKCKTYARYYKKEEVIGEYTIKKEYLHIDPVFIAEDYEELSNEEIHKKFCDDLYDLLAYYLLKYKKRFTDFDAEAFLPFLKERLLSIKERKFPTWEEKKALRAQQPKVEVIPDKGNIFENKKKKKTSKP</sequence>
<reference evidence="1 2" key="1">
    <citation type="submission" date="2016-10" db="EMBL/GenBank/DDBJ databases">
        <authorList>
            <person name="Varghese N."/>
            <person name="Submissions S."/>
        </authorList>
    </citation>
    <scope>NUCLEOTIDE SEQUENCE [LARGE SCALE GENOMIC DNA]</scope>
    <source>
        <strain evidence="1 2">DSM 11449</strain>
    </source>
</reference>
<dbReference type="RefSeq" id="WP_016420681.1">
    <property type="nucleotide sequence ID" value="NZ_FNND01000004.1"/>
</dbReference>
<dbReference type="EMBL" id="FNND01000004">
    <property type="protein sequence ID" value="SDW78101.1"/>
    <property type="molecule type" value="Genomic_DNA"/>
</dbReference>
<organism evidence="1 2">
    <name type="scientific">Capnocytophaga granulosa</name>
    <dbReference type="NCBI Taxonomy" id="45242"/>
    <lineage>
        <taxon>Bacteria</taxon>
        <taxon>Pseudomonadati</taxon>
        <taxon>Bacteroidota</taxon>
        <taxon>Flavobacteriia</taxon>
        <taxon>Flavobacteriales</taxon>
        <taxon>Flavobacteriaceae</taxon>
        <taxon>Capnocytophaga</taxon>
    </lineage>
</organism>
<dbReference type="Proteomes" id="UP000182771">
    <property type="component" value="Unassembled WGS sequence"/>
</dbReference>
<protein>
    <submittedName>
        <fullName evidence="1">Uncharacterized protein</fullName>
    </submittedName>
</protein>
<name>A0A1H2WC27_9FLAO</name>
<evidence type="ECO:0000313" key="1">
    <source>
        <dbReference type="EMBL" id="SDW78101.1"/>
    </source>
</evidence>
<accession>A0A1H2WC27</accession>
<gene>
    <name evidence="1" type="ORF">SAMN05444420_10439</name>
</gene>
<dbReference type="GeneID" id="85017440"/>
<dbReference type="AlphaFoldDB" id="A0A1H2WC27"/>
<dbReference type="OrthoDB" id="4459672at2"/>
<comment type="caution">
    <text evidence="1">The sequence shown here is derived from an EMBL/GenBank/DDBJ whole genome shotgun (WGS) entry which is preliminary data.</text>
</comment>
<evidence type="ECO:0000313" key="2">
    <source>
        <dbReference type="Proteomes" id="UP000182771"/>
    </source>
</evidence>
<proteinExistence type="predicted"/>
<keyword evidence="2" id="KW-1185">Reference proteome</keyword>